<keyword evidence="1" id="KW-0436">Ligase</keyword>
<dbReference type="InterPro" id="IPR014746">
    <property type="entry name" value="Gln_synth/guanido_kin_cat_dom"/>
</dbReference>
<dbReference type="PANTHER" id="PTHR11659">
    <property type="entry name" value="GLUTAMYL-TRNA GLN AMIDOTRANSFERASE SUBUNIT B MITOCHONDRIAL AND PROKARYOTIC PET112-RELATED"/>
    <property type="match status" value="1"/>
</dbReference>
<evidence type="ECO:0000256" key="2">
    <source>
        <dbReference type="ARBA" id="ARBA00022741"/>
    </source>
</evidence>
<dbReference type="AlphaFoldDB" id="X0XGU9"/>
<dbReference type="GO" id="GO:0005524">
    <property type="term" value="F:ATP binding"/>
    <property type="evidence" value="ECO:0007669"/>
    <property type="project" value="UniProtKB-KW"/>
</dbReference>
<dbReference type="Pfam" id="PF02934">
    <property type="entry name" value="GatB_N"/>
    <property type="match status" value="1"/>
</dbReference>
<dbReference type="PANTHER" id="PTHR11659:SF2">
    <property type="entry name" value="GLUTAMYL-TRNA(GLN) AMIDOTRANSFERASE SUBUNIT E"/>
    <property type="match status" value="1"/>
</dbReference>
<protein>
    <recommendedName>
        <fullName evidence="5">Aspartyl/Glutamyl-tRNA(Gln) amidotransferase subunit B/E catalytic domain-containing protein</fullName>
    </recommendedName>
</protein>
<comment type="caution">
    <text evidence="6">The sequence shown here is derived from an EMBL/GenBank/DDBJ whole genome shotgun (WGS) entry which is preliminary data.</text>
</comment>
<dbReference type="GO" id="GO:0070681">
    <property type="term" value="P:glutaminyl-tRNAGln biosynthesis via transamidation"/>
    <property type="evidence" value="ECO:0007669"/>
    <property type="project" value="TreeGrafter"/>
</dbReference>
<dbReference type="InterPro" id="IPR017959">
    <property type="entry name" value="Asn/Gln-tRNA_amidoTrfase_suB/E"/>
</dbReference>
<reference evidence="6" key="1">
    <citation type="journal article" date="2014" name="Front. Microbiol.">
        <title>High frequency of phylogenetically diverse reductive dehalogenase-homologous genes in deep subseafloor sedimentary metagenomes.</title>
        <authorList>
            <person name="Kawai M."/>
            <person name="Futagami T."/>
            <person name="Toyoda A."/>
            <person name="Takaki Y."/>
            <person name="Nishi S."/>
            <person name="Hori S."/>
            <person name="Arai W."/>
            <person name="Tsubouchi T."/>
            <person name="Morono Y."/>
            <person name="Uchiyama I."/>
            <person name="Ito T."/>
            <person name="Fujiyama A."/>
            <person name="Inagaki F."/>
            <person name="Takami H."/>
        </authorList>
    </citation>
    <scope>NUCLEOTIDE SEQUENCE</scope>
    <source>
        <strain evidence="6">Expedition CK06-06</strain>
    </source>
</reference>
<dbReference type="GO" id="GO:0050567">
    <property type="term" value="F:glutaminyl-tRNA synthase (glutamine-hydrolyzing) activity"/>
    <property type="evidence" value="ECO:0007669"/>
    <property type="project" value="TreeGrafter"/>
</dbReference>
<accession>X0XGU9</accession>
<dbReference type="InterPro" id="IPR006075">
    <property type="entry name" value="Asn/Gln-tRNA_Trfase_suB/E_cat"/>
</dbReference>
<evidence type="ECO:0000256" key="3">
    <source>
        <dbReference type="ARBA" id="ARBA00022840"/>
    </source>
</evidence>
<dbReference type="GO" id="GO:0006412">
    <property type="term" value="P:translation"/>
    <property type="evidence" value="ECO:0007669"/>
    <property type="project" value="UniProtKB-KW"/>
</dbReference>
<sequence length="228" mass="25598">MVQAAKTKPQTDYSALGLKCGLELHQQLETGRKLFCHCKTDLRLDEPQVTITRHMRPTLSELGEYDKAALMEFKKQKKIVYEIHDSVCSYEIDETPPFDPDPNAIDLAITIARLLQMDILDELHVNRKQYLDGSIPTGFQRTMIVGMGGKIKAAGRVVNLNMLTLEEDSCREISNIGRTITWRVDRLGIPLIEIATKTIAISDPNEIKLIAEGIGRILRATGKVKRGI</sequence>
<keyword evidence="3" id="KW-0067">ATP-binding</keyword>
<name>X0XGU9_9ZZZZ</name>
<feature type="non-terminal residue" evidence="6">
    <location>
        <position position="228"/>
    </location>
</feature>
<evidence type="ECO:0000256" key="1">
    <source>
        <dbReference type="ARBA" id="ARBA00022598"/>
    </source>
</evidence>
<keyword evidence="4" id="KW-0648">Protein biosynthesis</keyword>
<keyword evidence="2" id="KW-0547">Nucleotide-binding</keyword>
<dbReference type="EMBL" id="BARS01034606">
    <property type="protein sequence ID" value="GAG24166.1"/>
    <property type="molecule type" value="Genomic_DNA"/>
</dbReference>
<evidence type="ECO:0000256" key="4">
    <source>
        <dbReference type="ARBA" id="ARBA00022917"/>
    </source>
</evidence>
<feature type="domain" description="Aspartyl/Glutamyl-tRNA(Gln) amidotransferase subunit B/E catalytic" evidence="5">
    <location>
        <begin position="19"/>
        <end position="227"/>
    </location>
</feature>
<gene>
    <name evidence="6" type="ORF">S01H1_53439</name>
</gene>
<dbReference type="SUPFAM" id="SSF55931">
    <property type="entry name" value="Glutamine synthetase/guanido kinase"/>
    <property type="match status" value="1"/>
</dbReference>
<proteinExistence type="predicted"/>
<evidence type="ECO:0000313" key="6">
    <source>
        <dbReference type="EMBL" id="GAG24166.1"/>
    </source>
</evidence>
<evidence type="ECO:0000259" key="5">
    <source>
        <dbReference type="Pfam" id="PF02934"/>
    </source>
</evidence>
<organism evidence="6">
    <name type="scientific">marine sediment metagenome</name>
    <dbReference type="NCBI Taxonomy" id="412755"/>
    <lineage>
        <taxon>unclassified sequences</taxon>
        <taxon>metagenomes</taxon>
        <taxon>ecological metagenomes</taxon>
    </lineage>
</organism>